<organism evidence="2 3">
    <name type="scientific">Streptomyces johnsoniae</name>
    <dbReference type="NCBI Taxonomy" id="3075532"/>
    <lineage>
        <taxon>Bacteria</taxon>
        <taxon>Bacillati</taxon>
        <taxon>Actinomycetota</taxon>
        <taxon>Actinomycetes</taxon>
        <taxon>Kitasatosporales</taxon>
        <taxon>Streptomycetaceae</taxon>
        <taxon>Streptomyces</taxon>
    </lineage>
</organism>
<evidence type="ECO:0000313" key="2">
    <source>
        <dbReference type="EMBL" id="MDT0443540.1"/>
    </source>
</evidence>
<reference evidence="3" key="1">
    <citation type="submission" date="2023-07" db="EMBL/GenBank/DDBJ databases">
        <title>30 novel species of actinomycetes from the DSMZ collection.</title>
        <authorList>
            <person name="Nouioui I."/>
        </authorList>
    </citation>
    <scope>NUCLEOTIDE SEQUENCE [LARGE SCALE GENOMIC DNA]</scope>
    <source>
        <strain evidence="3">DSM 41886</strain>
    </source>
</reference>
<accession>A0ABU2S600</accession>
<feature type="signal peptide" evidence="1">
    <location>
        <begin position="1"/>
        <end position="23"/>
    </location>
</feature>
<protein>
    <recommendedName>
        <fullName evidence="4">Lipoprotein</fullName>
    </recommendedName>
</protein>
<keyword evidence="3" id="KW-1185">Reference proteome</keyword>
<dbReference type="InterPro" id="IPR029046">
    <property type="entry name" value="LolA/LolB/LppX"/>
</dbReference>
<dbReference type="Gene3D" id="2.50.20.20">
    <property type="match status" value="1"/>
</dbReference>
<feature type="chain" id="PRO_5046355426" description="Lipoprotein" evidence="1">
    <location>
        <begin position="24"/>
        <end position="301"/>
    </location>
</feature>
<dbReference type="EMBL" id="JAVREV010000006">
    <property type="protein sequence ID" value="MDT0443540.1"/>
    <property type="molecule type" value="Genomic_DNA"/>
</dbReference>
<name>A0ABU2S600_9ACTN</name>
<dbReference type="RefSeq" id="WP_311617884.1">
    <property type="nucleotide sequence ID" value="NZ_JAVREV010000006.1"/>
</dbReference>
<gene>
    <name evidence="2" type="ORF">RM779_13215</name>
</gene>
<sequence>MPSTGKVALGVAAAALLAGTAACGSSGSGGPADGRGDDSGEAAFDAVAAAAETTREVTSARFTAEMRSPEAMGGDVAMTGAMTWESELAMDLTVSGPALAAEPAAPEEMPVVWADDVMYIELGEEFAAEFDGRSWMAMDLMALAEETGDETIADTMSFGLDSANQDPAQQLALLLESPEIELVGEETLDGAEVNHYRGTISTEDALESNGGADFLTEEERGQLVDAMGEQGIDSYHLDVWVGEDDLPVQIHQSYDTGAGPVEYEVRYSDFGTDVTVETPAADATVDFMELLDELQAGMDLG</sequence>
<dbReference type="SUPFAM" id="SSF89392">
    <property type="entry name" value="Prokaryotic lipoproteins and lipoprotein localization factors"/>
    <property type="match status" value="1"/>
</dbReference>
<proteinExistence type="predicted"/>
<evidence type="ECO:0000256" key="1">
    <source>
        <dbReference type="SAM" id="SignalP"/>
    </source>
</evidence>
<dbReference type="PROSITE" id="PS51257">
    <property type="entry name" value="PROKAR_LIPOPROTEIN"/>
    <property type="match status" value="1"/>
</dbReference>
<evidence type="ECO:0008006" key="4">
    <source>
        <dbReference type="Google" id="ProtNLM"/>
    </source>
</evidence>
<dbReference type="Proteomes" id="UP001183615">
    <property type="component" value="Unassembled WGS sequence"/>
</dbReference>
<evidence type="ECO:0000313" key="3">
    <source>
        <dbReference type="Proteomes" id="UP001183615"/>
    </source>
</evidence>
<comment type="caution">
    <text evidence="2">The sequence shown here is derived from an EMBL/GenBank/DDBJ whole genome shotgun (WGS) entry which is preliminary data.</text>
</comment>
<keyword evidence="1" id="KW-0732">Signal</keyword>